<evidence type="ECO:0000256" key="5">
    <source>
        <dbReference type="ARBA" id="ARBA00022729"/>
    </source>
</evidence>
<evidence type="ECO:0000256" key="6">
    <source>
        <dbReference type="ARBA" id="ARBA00022782"/>
    </source>
</evidence>
<dbReference type="PANTHER" id="PTHR33285:SF55">
    <property type="entry name" value="PHYTOSULFOKINES 3"/>
    <property type="match status" value="1"/>
</dbReference>
<dbReference type="EMBL" id="BK000125">
    <property type="protein sequence ID" value="DAA00289.1"/>
    <property type="molecule type" value="mRNA"/>
</dbReference>
<keyword evidence="6 8" id="KW-0221">Differentiation</keyword>
<proteinExistence type="evidence at transcript level"/>
<comment type="PTM">
    <text evidence="8">Sulfation is important for activity and for the binding to a putative membrane receptor.</text>
</comment>
<evidence type="ECO:0000256" key="1">
    <source>
        <dbReference type="ARBA" id="ARBA00004613"/>
    </source>
</evidence>
<evidence type="ECO:0000256" key="7">
    <source>
        <dbReference type="ARBA" id="ARBA00023030"/>
    </source>
</evidence>
<comment type="subcellular location">
    <subcellularLocation>
        <location evidence="1 8">Secreted</location>
    </subcellularLocation>
</comment>
<keyword evidence="9" id="KW-0472">Membrane</keyword>
<keyword evidence="9" id="KW-0812">Transmembrane</keyword>
<gene>
    <name evidence="10" type="primary">PSK1</name>
</gene>
<keyword evidence="8" id="KW-0217">Developmental protein</keyword>
<organism evidence="10">
    <name type="scientific">Pinus taeda</name>
    <name type="common">Loblolly pine</name>
    <dbReference type="NCBI Taxonomy" id="3352"/>
    <lineage>
        <taxon>Eukaryota</taxon>
        <taxon>Viridiplantae</taxon>
        <taxon>Streptophyta</taxon>
        <taxon>Embryophyta</taxon>
        <taxon>Tracheophyta</taxon>
        <taxon>Spermatophyta</taxon>
        <taxon>Pinopsida</taxon>
        <taxon>Pinidae</taxon>
        <taxon>Conifers I</taxon>
        <taxon>Pinales</taxon>
        <taxon>Pinaceae</taxon>
        <taxon>Pinus</taxon>
        <taxon>Pinus subgen. Pinus</taxon>
    </lineage>
</organism>
<evidence type="ECO:0000256" key="9">
    <source>
        <dbReference type="SAM" id="Phobius"/>
    </source>
</evidence>
<evidence type="ECO:0000256" key="3">
    <source>
        <dbReference type="ARBA" id="ARBA00022525"/>
    </source>
</evidence>
<accession>Q7PCA4</accession>
<keyword evidence="9" id="KW-1133">Transmembrane helix</keyword>
<dbReference type="GO" id="GO:0008283">
    <property type="term" value="P:cell population proliferation"/>
    <property type="evidence" value="ECO:0007669"/>
    <property type="project" value="UniProtKB-UniRule"/>
</dbReference>
<keyword evidence="5 8" id="KW-0732">Signal</keyword>
<keyword evidence="4 8" id="KW-0765">Sulfation</keyword>
<name>Q7PCA4_PINTA</name>
<keyword evidence="7 8" id="KW-0339">Growth factor</keyword>
<reference evidence="10" key="1">
    <citation type="journal article" date="2002" name="Plant Sci.">
        <title>Comparative analysis of PSK peptide growth factor precursor homologs.</title>
        <authorList>
            <person name="Lorbiecke R."/>
            <person name="Sauter M.M."/>
        </authorList>
    </citation>
    <scope>NUCLEOTIDE SEQUENCE</scope>
</reference>
<dbReference type="GO" id="GO:0005576">
    <property type="term" value="C:extracellular region"/>
    <property type="evidence" value="ECO:0007669"/>
    <property type="project" value="UniProtKB-SubCell"/>
</dbReference>
<evidence type="ECO:0000256" key="4">
    <source>
        <dbReference type="ARBA" id="ARBA00022641"/>
    </source>
</evidence>
<feature type="transmembrane region" description="Helical" evidence="9">
    <location>
        <begin position="14"/>
        <end position="33"/>
    </location>
</feature>
<protein>
    <recommendedName>
        <fullName evidence="8">Phytosulfokine</fullName>
    </recommendedName>
    <component>
        <recommendedName>
            <fullName evidence="8">Phytosulfokine-alpha</fullName>
            <shortName evidence="8">PSK-alpha</shortName>
            <shortName evidence="8">Phytosulfokine-a</shortName>
        </recommendedName>
    </component>
    <component>
        <recommendedName>
            <fullName evidence="8">Phytosulfokine-beta</fullName>
            <shortName evidence="8">PSK-beta</shortName>
            <shortName evidence="8">Phytosulfokine-b</shortName>
        </recommendedName>
    </component>
</protein>
<evidence type="ECO:0000256" key="8">
    <source>
        <dbReference type="RuleBase" id="RU368031"/>
    </source>
</evidence>
<dbReference type="PANTHER" id="PTHR33285">
    <property type="entry name" value="PHYTOSULFOKINES 3"/>
    <property type="match status" value="1"/>
</dbReference>
<comment type="similarity">
    <text evidence="2 8">Belongs to the phytosulfokine family.</text>
</comment>
<evidence type="ECO:0000256" key="2">
    <source>
        <dbReference type="ARBA" id="ARBA00010781"/>
    </source>
</evidence>
<comment type="function">
    <text evidence="8">Promotes plant cell differentiation, organogenesis and somatic embryogenesis as well as cell proliferation.</text>
</comment>
<keyword evidence="3 8" id="KW-0964">Secreted</keyword>
<dbReference type="AlphaFoldDB" id="Q7PCA4"/>
<dbReference type="InterPro" id="IPR009438">
    <property type="entry name" value="Phytosulfokine"/>
</dbReference>
<dbReference type="GO" id="GO:0030154">
    <property type="term" value="P:cell differentiation"/>
    <property type="evidence" value="ECO:0007669"/>
    <property type="project" value="UniProtKB-UniRule"/>
</dbReference>
<sequence length="104" mass="11753">MFCGGSVRQPAKNWLSFIFAILLLTTVTSIRPLDKGGPRNSRNSIVDSELFVKEVLPIDDALNKVQRIDGEETCQKSEDEEECLNRRSLAAHTDYIYTQNHNSP</sequence>
<dbReference type="GO" id="GO:0008083">
    <property type="term" value="F:growth factor activity"/>
    <property type="evidence" value="ECO:0007669"/>
    <property type="project" value="UniProtKB-UniRule"/>
</dbReference>
<comment type="PTM">
    <text evidence="8">PSK-alpha is produced by endopeptidase digestion. PSK-beta is produced from PSK-alpha by exopeptidase digestion.</text>
</comment>
<dbReference type="Pfam" id="PF06404">
    <property type="entry name" value="PSK"/>
    <property type="match status" value="1"/>
</dbReference>
<evidence type="ECO:0000313" key="10">
    <source>
        <dbReference type="EMBL" id="DAA00289.1"/>
    </source>
</evidence>